<gene>
    <name evidence="1" type="ORF">C1645_740587</name>
</gene>
<proteinExistence type="predicted"/>
<dbReference type="AlphaFoldDB" id="A0A397SL72"/>
<keyword evidence="2" id="KW-1185">Reference proteome</keyword>
<reference evidence="1 2" key="1">
    <citation type="submission" date="2018-06" db="EMBL/GenBank/DDBJ databases">
        <title>Comparative genomics reveals the genomic features of Rhizophagus irregularis, R. cerebriforme, R. diaphanum and Gigaspora rosea, and their symbiotic lifestyle signature.</title>
        <authorList>
            <person name="Morin E."/>
            <person name="San Clemente H."/>
            <person name="Chen E.C.H."/>
            <person name="De La Providencia I."/>
            <person name="Hainaut M."/>
            <person name="Kuo A."/>
            <person name="Kohler A."/>
            <person name="Murat C."/>
            <person name="Tang N."/>
            <person name="Roy S."/>
            <person name="Loubradou J."/>
            <person name="Henrissat B."/>
            <person name="Grigoriev I.V."/>
            <person name="Corradi N."/>
            <person name="Roux C."/>
            <person name="Martin F.M."/>
        </authorList>
    </citation>
    <scope>NUCLEOTIDE SEQUENCE [LARGE SCALE GENOMIC DNA]</scope>
    <source>
        <strain evidence="1 2">DAOM 227022</strain>
    </source>
</reference>
<protein>
    <submittedName>
        <fullName evidence="1">Uncharacterized protein</fullName>
    </submittedName>
</protein>
<evidence type="ECO:0000313" key="1">
    <source>
        <dbReference type="EMBL" id="RIA86778.1"/>
    </source>
</evidence>
<evidence type="ECO:0000313" key="2">
    <source>
        <dbReference type="Proteomes" id="UP000265703"/>
    </source>
</evidence>
<accession>A0A397SL72</accession>
<name>A0A397SL72_9GLOM</name>
<comment type="caution">
    <text evidence="1">The sequence shown here is derived from an EMBL/GenBank/DDBJ whole genome shotgun (WGS) entry which is preliminary data.</text>
</comment>
<dbReference type="EMBL" id="QKYT01000344">
    <property type="protein sequence ID" value="RIA86778.1"/>
    <property type="molecule type" value="Genomic_DNA"/>
</dbReference>
<sequence length="138" mass="16297">MANIFMKIRGLSVFGLILESGNWFSNFFDPDWKGKTVLRALQFRMGRENILCAFSSILESETVFFAFGLVCEIGNDFSSVWAFGIRKRIRFFFDFSLKIWFAPGLNIQLWEFRIGNKRSNRTFLFFFVDSALRIWNQK</sequence>
<dbReference type="Proteomes" id="UP000265703">
    <property type="component" value="Unassembled WGS sequence"/>
</dbReference>
<organism evidence="1 2">
    <name type="scientific">Glomus cerebriforme</name>
    <dbReference type="NCBI Taxonomy" id="658196"/>
    <lineage>
        <taxon>Eukaryota</taxon>
        <taxon>Fungi</taxon>
        <taxon>Fungi incertae sedis</taxon>
        <taxon>Mucoromycota</taxon>
        <taxon>Glomeromycotina</taxon>
        <taxon>Glomeromycetes</taxon>
        <taxon>Glomerales</taxon>
        <taxon>Glomeraceae</taxon>
        <taxon>Glomus</taxon>
    </lineage>
</organism>